<name>D7FMM5_ECTSI</name>
<dbReference type="InParanoid" id="D7FMM5"/>
<organism evidence="2 3">
    <name type="scientific">Ectocarpus siliculosus</name>
    <name type="common">Brown alga</name>
    <name type="synonym">Conferva siliculosa</name>
    <dbReference type="NCBI Taxonomy" id="2880"/>
    <lineage>
        <taxon>Eukaryota</taxon>
        <taxon>Sar</taxon>
        <taxon>Stramenopiles</taxon>
        <taxon>Ochrophyta</taxon>
        <taxon>PX clade</taxon>
        <taxon>Phaeophyceae</taxon>
        <taxon>Ectocarpales</taxon>
        <taxon>Ectocarpaceae</taxon>
        <taxon>Ectocarpus</taxon>
    </lineage>
</organism>
<dbReference type="PROSITE" id="PS50297">
    <property type="entry name" value="ANK_REP_REGION"/>
    <property type="match status" value="1"/>
</dbReference>
<dbReference type="EMBL" id="FN649749">
    <property type="protein sequence ID" value="CBJ25922.1"/>
    <property type="molecule type" value="Genomic_DNA"/>
</dbReference>
<dbReference type="InterPro" id="IPR036770">
    <property type="entry name" value="Ankyrin_rpt-contain_sf"/>
</dbReference>
<evidence type="ECO:0000313" key="3">
    <source>
        <dbReference type="Proteomes" id="UP000002630"/>
    </source>
</evidence>
<keyword evidence="1" id="KW-0040">ANK repeat</keyword>
<accession>D7FMM5</accession>
<sequence length="53" mass="5782">MKLEGDYFLIGLLSSRRKPDPGSFTPLHWSAHFGQRKAVAILLGAGVDANLKT</sequence>
<dbReference type="Proteomes" id="UP000002630">
    <property type="component" value="Linkage Group LG24"/>
</dbReference>
<dbReference type="AlphaFoldDB" id="D7FMM5"/>
<dbReference type="SUPFAM" id="SSF48403">
    <property type="entry name" value="Ankyrin repeat"/>
    <property type="match status" value="1"/>
</dbReference>
<keyword evidence="3" id="KW-1185">Reference proteome</keyword>
<dbReference type="InterPro" id="IPR002110">
    <property type="entry name" value="Ankyrin_rpt"/>
</dbReference>
<dbReference type="OrthoDB" id="407555at2759"/>
<gene>
    <name evidence="2" type="ORF">Esi_0017_0135</name>
</gene>
<feature type="repeat" description="ANK" evidence="1">
    <location>
        <begin position="22"/>
        <end position="53"/>
    </location>
</feature>
<reference evidence="2 3" key="1">
    <citation type="journal article" date="2010" name="Nature">
        <title>The Ectocarpus genome and the independent evolution of multicellularity in brown algae.</title>
        <authorList>
            <person name="Cock J.M."/>
            <person name="Sterck L."/>
            <person name="Rouze P."/>
            <person name="Scornet D."/>
            <person name="Allen A.E."/>
            <person name="Amoutzias G."/>
            <person name="Anthouard V."/>
            <person name="Artiguenave F."/>
            <person name="Aury J.M."/>
            <person name="Badger J.H."/>
            <person name="Beszteri B."/>
            <person name="Billiau K."/>
            <person name="Bonnet E."/>
            <person name="Bothwell J.H."/>
            <person name="Bowler C."/>
            <person name="Boyen C."/>
            <person name="Brownlee C."/>
            <person name="Carrano C.J."/>
            <person name="Charrier B."/>
            <person name="Cho G.Y."/>
            <person name="Coelho S.M."/>
            <person name="Collen J."/>
            <person name="Corre E."/>
            <person name="Da Silva C."/>
            <person name="Delage L."/>
            <person name="Delaroque N."/>
            <person name="Dittami S.M."/>
            <person name="Doulbeau S."/>
            <person name="Elias M."/>
            <person name="Farnham G."/>
            <person name="Gachon C.M."/>
            <person name="Gschloessl B."/>
            <person name="Heesch S."/>
            <person name="Jabbari K."/>
            <person name="Jubin C."/>
            <person name="Kawai H."/>
            <person name="Kimura K."/>
            <person name="Kloareg B."/>
            <person name="Kupper F.C."/>
            <person name="Lang D."/>
            <person name="Le Bail A."/>
            <person name="Leblanc C."/>
            <person name="Lerouge P."/>
            <person name="Lohr M."/>
            <person name="Lopez P.J."/>
            <person name="Martens C."/>
            <person name="Maumus F."/>
            <person name="Michel G."/>
            <person name="Miranda-Saavedra D."/>
            <person name="Morales J."/>
            <person name="Moreau H."/>
            <person name="Motomura T."/>
            <person name="Nagasato C."/>
            <person name="Napoli C.A."/>
            <person name="Nelson D.R."/>
            <person name="Nyvall-Collen P."/>
            <person name="Peters A.F."/>
            <person name="Pommier C."/>
            <person name="Potin P."/>
            <person name="Poulain J."/>
            <person name="Quesneville H."/>
            <person name="Read B."/>
            <person name="Rensing S.A."/>
            <person name="Ritter A."/>
            <person name="Rousvoal S."/>
            <person name="Samanta M."/>
            <person name="Samson G."/>
            <person name="Schroeder D.C."/>
            <person name="Segurens B."/>
            <person name="Strittmatter M."/>
            <person name="Tonon T."/>
            <person name="Tregear J.W."/>
            <person name="Valentin K."/>
            <person name="von Dassow P."/>
            <person name="Yamagishi T."/>
            <person name="Van de Peer Y."/>
            <person name="Wincker P."/>
        </authorList>
    </citation>
    <scope>NUCLEOTIDE SEQUENCE [LARGE SCALE GENOMIC DNA]</scope>
    <source>
        <strain evidence="3">Ec32 / CCAP1310/4</strain>
    </source>
</reference>
<evidence type="ECO:0000256" key="1">
    <source>
        <dbReference type="PROSITE-ProRule" id="PRU00023"/>
    </source>
</evidence>
<protein>
    <submittedName>
        <fullName evidence="2">Uncharacterized protein</fullName>
    </submittedName>
</protein>
<dbReference type="Pfam" id="PF00023">
    <property type="entry name" value="Ank"/>
    <property type="match status" value="1"/>
</dbReference>
<dbReference type="PROSITE" id="PS50088">
    <property type="entry name" value="ANK_REPEAT"/>
    <property type="match status" value="1"/>
</dbReference>
<dbReference type="Gene3D" id="1.25.40.20">
    <property type="entry name" value="Ankyrin repeat-containing domain"/>
    <property type="match status" value="1"/>
</dbReference>
<dbReference type="EMBL" id="FN648214">
    <property type="protein sequence ID" value="CBJ25922.1"/>
    <property type="molecule type" value="Genomic_DNA"/>
</dbReference>
<proteinExistence type="predicted"/>
<evidence type="ECO:0000313" key="2">
    <source>
        <dbReference type="EMBL" id="CBJ25922.1"/>
    </source>
</evidence>